<evidence type="ECO:0000313" key="3">
    <source>
        <dbReference type="Proteomes" id="UP000250266"/>
    </source>
</evidence>
<evidence type="ECO:0008006" key="4">
    <source>
        <dbReference type="Google" id="ProtNLM"/>
    </source>
</evidence>
<feature type="region of interest" description="Disordered" evidence="1">
    <location>
        <begin position="209"/>
        <end position="242"/>
    </location>
</feature>
<name>A0A8E2EHX2_9PEZI</name>
<dbReference type="Proteomes" id="UP000250266">
    <property type="component" value="Unassembled WGS sequence"/>
</dbReference>
<evidence type="ECO:0000256" key="1">
    <source>
        <dbReference type="SAM" id="MobiDB-lite"/>
    </source>
</evidence>
<dbReference type="SUPFAM" id="SSF47954">
    <property type="entry name" value="Cyclin-like"/>
    <property type="match status" value="1"/>
</dbReference>
<dbReference type="InterPro" id="IPR036915">
    <property type="entry name" value="Cyclin-like_sf"/>
</dbReference>
<organism evidence="2 3">
    <name type="scientific">Lepidopterella palustris CBS 459.81</name>
    <dbReference type="NCBI Taxonomy" id="1314670"/>
    <lineage>
        <taxon>Eukaryota</taxon>
        <taxon>Fungi</taxon>
        <taxon>Dikarya</taxon>
        <taxon>Ascomycota</taxon>
        <taxon>Pezizomycotina</taxon>
        <taxon>Dothideomycetes</taxon>
        <taxon>Pleosporomycetidae</taxon>
        <taxon>Mytilinidiales</taxon>
        <taxon>Argynnaceae</taxon>
        <taxon>Lepidopterella</taxon>
    </lineage>
</organism>
<keyword evidence="3" id="KW-1185">Reference proteome</keyword>
<dbReference type="EMBL" id="KV744840">
    <property type="protein sequence ID" value="OCK84322.1"/>
    <property type="molecule type" value="Genomic_DNA"/>
</dbReference>
<reference evidence="2 3" key="1">
    <citation type="journal article" date="2016" name="Nat. Commun.">
        <title>Ectomycorrhizal ecology is imprinted in the genome of the dominant symbiotic fungus Cenococcum geophilum.</title>
        <authorList>
            <consortium name="DOE Joint Genome Institute"/>
            <person name="Peter M."/>
            <person name="Kohler A."/>
            <person name="Ohm R.A."/>
            <person name="Kuo A."/>
            <person name="Krutzmann J."/>
            <person name="Morin E."/>
            <person name="Arend M."/>
            <person name="Barry K.W."/>
            <person name="Binder M."/>
            <person name="Choi C."/>
            <person name="Clum A."/>
            <person name="Copeland A."/>
            <person name="Grisel N."/>
            <person name="Haridas S."/>
            <person name="Kipfer T."/>
            <person name="LaButti K."/>
            <person name="Lindquist E."/>
            <person name="Lipzen A."/>
            <person name="Maire R."/>
            <person name="Meier B."/>
            <person name="Mihaltcheva S."/>
            <person name="Molinier V."/>
            <person name="Murat C."/>
            <person name="Poggeler S."/>
            <person name="Quandt C.A."/>
            <person name="Sperisen C."/>
            <person name="Tritt A."/>
            <person name="Tisserant E."/>
            <person name="Crous P.W."/>
            <person name="Henrissat B."/>
            <person name="Nehls U."/>
            <person name="Egli S."/>
            <person name="Spatafora J.W."/>
            <person name="Grigoriev I.V."/>
            <person name="Martin F.M."/>
        </authorList>
    </citation>
    <scope>NUCLEOTIDE SEQUENCE [LARGE SCALE GENOMIC DNA]</scope>
    <source>
        <strain evidence="2 3">CBS 459.81</strain>
    </source>
</reference>
<gene>
    <name evidence="2" type="ORF">K432DRAFT_432336</name>
</gene>
<accession>A0A8E2EHX2</accession>
<dbReference type="AlphaFoldDB" id="A0A8E2EHX2"/>
<sequence length="242" mass="25996">MDSPAISTASFSDEEDLEAYLASYVPLSTLPTPPPVKERDLSDLSAISMHEAVVLTPDLAGPATCLANLVPSNACLLRPSVSTIHNFLLRSDLPLEIIGLAACILDALSSRFAPAWRKAASLEPEVAVLSALSLAAAYLDDSQKSARYWAQVISADRYTAKQINATNMSILFDIDYGLQSFTPDMIAEAILDMRRVGNVINGFVPENESAAAEPEGRRTKPKLKLQGTTVMVNGLHTPEPSP</sequence>
<evidence type="ECO:0000313" key="2">
    <source>
        <dbReference type="EMBL" id="OCK84322.1"/>
    </source>
</evidence>
<proteinExistence type="predicted"/>
<protein>
    <recommendedName>
        <fullName evidence="4">Cyclin N-terminal domain-containing protein</fullName>
    </recommendedName>
</protein>
<dbReference type="OrthoDB" id="3877279at2759"/>